<feature type="compositionally biased region" description="Polar residues" evidence="6">
    <location>
        <begin position="971"/>
        <end position="985"/>
    </location>
</feature>
<feature type="compositionally biased region" description="Polar residues" evidence="6">
    <location>
        <begin position="45"/>
        <end position="55"/>
    </location>
</feature>
<dbReference type="InterPro" id="IPR018327">
    <property type="entry name" value="BHD_2"/>
</dbReference>
<dbReference type="InterPro" id="IPR018328">
    <property type="entry name" value="Rad4_beta-hairpin_dom3"/>
</dbReference>
<evidence type="ECO:0000256" key="1">
    <source>
        <dbReference type="ARBA" id="ARBA00004123"/>
    </source>
</evidence>
<dbReference type="Gene3D" id="3.90.260.10">
    <property type="entry name" value="Transglutaminase-like"/>
    <property type="match status" value="1"/>
</dbReference>
<keyword evidence="4" id="KW-0234">DNA repair</keyword>
<evidence type="ECO:0000259" key="8">
    <source>
        <dbReference type="SMART" id="SM01031"/>
    </source>
</evidence>
<feature type="compositionally biased region" description="Low complexity" evidence="6">
    <location>
        <begin position="944"/>
        <end position="961"/>
    </location>
</feature>
<feature type="region of interest" description="Disordered" evidence="6">
    <location>
        <begin position="1"/>
        <end position="92"/>
    </location>
</feature>
<dbReference type="PANTHER" id="PTHR12135">
    <property type="entry name" value="DNA REPAIR PROTEIN XP-C / RAD4"/>
    <property type="match status" value="1"/>
</dbReference>
<dbReference type="Gene3D" id="3.30.70.2460">
    <property type="entry name" value="Rad4, beta-hairpin domain BHD3"/>
    <property type="match status" value="1"/>
</dbReference>
<dbReference type="SUPFAM" id="SSF54001">
    <property type="entry name" value="Cysteine proteinases"/>
    <property type="match status" value="1"/>
</dbReference>
<dbReference type="Pfam" id="PF10405">
    <property type="entry name" value="BHD_3"/>
    <property type="match status" value="1"/>
</dbReference>
<evidence type="ECO:0000256" key="2">
    <source>
        <dbReference type="ARBA" id="ARBA00009525"/>
    </source>
</evidence>
<keyword evidence="11" id="KW-1185">Reference proteome</keyword>
<dbReference type="Proteomes" id="UP001365128">
    <property type="component" value="Unassembled WGS sequence"/>
</dbReference>
<dbReference type="InterPro" id="IPR042488">
    <property type="entry name" value="Rad4_BHD3_sf"/>
</dbReference>
<dbReference type="Pfam" id="PF03835">
    <property type="entry name" value="Rad4"/>
    <property type="match status" value="1"/>
</dbReference>
<protein>
    <recommendedName>
        <fullName evidence="12">Rad4-domain-containing protein</fullName>
    </recommendedName>
</protein>
<comment type="caution">
    <text evidence="10">The sequence shown here is derived from an EMBL/GenBank/DDBJ whole genome shotgun (WGS) entry which is preliminary data.</text>
</comment>
<keyword evidence="5" id="KW-0539">Nucleus</keyword>
<evidence type="ECO:0000256" key="5">
    <source>
        <dbReference type="ARBA" id="ARBA00023242"/>
    </source>
</evidence>
<gene>
    <name evidence="10" type="ORF">IWX46DRAFT_648004</name>
</gene>
<comment type="similarity">
    <text evidence="2">Belongs to the XPC family.</text>
</comment>
<feature type="compositionally biased region" description="Basic and acidic residues" evidence="6">
    <location>
        <begin position="865"/>
        <end position="876"/>
    </location>
</feature>
<dbReference type="EMBL" id="JBBPDW010000008">
    <property type="protein sequence ID" value="KAK7549986.1"/>
    <property type="molecule type" value="Genomic_DNA"/>
</dbReference>
<dbReference type="InterPro" id="IPR018326">
    <property type="entry name" value="Rad4_beta-hairpin_dom1"/>
</dbReference>
<evidence type="ECO:0000256" key="6">
    <source>
        <dbReference type="SAM" id="MobiDB-lite"/>
    </source>
</evidence>
<dbReference type="PANTHER" id="PTHR12135:SF0">
    <property type="entry name" value="DNA REPAIR PROTEIN COMPLEMENTING XP-C CELLS"/>
    <property type="match status" value="1"/>
</dbReference>
<reference evidence="10 11" key="1">
    <citation type="submission" date="2024-04" db="EMBL/GenBank/DDBJ databases">
        <title>Phyllosticta paracitricarpa is synonymous to the EU quarantine fungus P. citricarpa based on phylogenomic analyses.</title>
        <authorList>
            <consortium name="Lawrence Berkeley National Laboratory"/>
            <person name="Van Ingen-Buijs V.A."/>
            <person name="Van Westerhoven A.C."/>
            <person name="Haridas S."/>
            <person name="Skiadas P."/>
            <person name="Martin F."/>
            <person name="Groenewald J.Z."/>
            <person name="Crous P.W."/>
            <person name="Seidl M.F."/>
        </authorList>
    </citation>
    <scope>NUCLEOTIDE SEQUENCE [LARGE SCALE GENOMIC DNA]</scope>
    <source>
        <strain evidence="10 11">CBS 122670</strain>
    </source>
</reference>
<dbReference type="Pfam" id="PF10403">
    <property type="entry name" value="BHD_1"/>
    <property type="match status" value="1"/>
</dbReference>
<evidence type="ECO:0000256" key="4">
    <source>
        <dbReference type="ARBA" id="ARBA00023204"/>
    </source>
</evidence>
<dbReference type="Gene3D" id="2.20.20.110">
    <property type="entry name" value="Rad4, beta-hairpin domain BHD1"/>
    <property type="match status" value="1"/>
</dbReference>
<evidence type="ECO:0000313" key="10">
    <source>
        <dbReference type="EMBL" id="KAK7549986.1"/>
    </source>
</evidence>
<dbReference type="Gene3D" id="3.30.60.290">
    <property type="entry name" value="Rad4, beta-hairpin domain BHD2"/>
    <property type="match status" value="1"/>
</dbReference>
<dbReference type="InterPro" id="IPR038765">
    <property type="entry name" value="Papain-like_cys_pep_sf"/>
</dbReference>
<feature type="region of interest" description="Disordered" evidence="6">
    <location>
        <begin position="128"/>
        <end position="151"/>
    </location>
</feature>
<dbReference type="InterPro" id="IPR036985">
    <property type="entry name" value="Transglutaminase-like_sf"/>
</dbReference>
<dbReference type="InterPro" id="IPR018325">
    <property type="entry name" value="Rad4/PNGase_transGLS-fold"/>
</dbReference>
<feature type="compositionally biased region" description="Polar residues" evidence="6">
    <location>
        <begin position="128"/>
        <end position="137"/>
    </location>
</feature>
<evidence type="ECO:0000256" key="3">
    <source>
        <dbReference type="ARBA" id="ARBA00022763"/>
    </source>
</evidence>
<feature type="compositionally biased region" description="Basic and acidic residues" evidence="6">
    <location>
        <begin position="993"/>
        <end position="1007"/>
    </location>
</feature>
<feature type="region of interest" description="Disordered" evidence="6">
    <location>
        <begin position="827"/>
        <end position="1055"/>
    </location>
</feature>
<keyword evidence="3" id="KW-0227">DNA damage</keyword>
<name>A0ABR1MHT3_9PEZI</name>
<feature type="domain" description="Rad4 beta-hairpin" evidence="7">
    <location>
        <begin position="496"/>
        <end position="554"/>
    </location>
</feature>
<dbReference type="SMART" id="SM01032">
    <property type="entry name" value="BHD_3"/>
    <property type="match status" value="1"/>
</dbReference>
<feature type="domain" description="Rad4 beta-hairpin" evidence="8">
    <location>
        <begin position="556"/>
        <end position="617"/>
    </location>
</feature>
<evidence type="ECO:0000259" key="9">
    <source>
        <dbReference type="SMART" id="SM01032"/>
    </source>
</evidence>
<comment type="subcellular location">
    <subcellularLocation>
        <location evidence="1">Nucleus</location>
    </subcellularLocation>
</comment>
<evidence type="ECO:0000313" key="11">
    <source>
        <dbReference type="Proteomes" id="UP001365128"/>
    </source>
</evidence>
<dbReference type="SMART" id="SM01030">
    <property type="entry name" value="BHD_1"/>
    <property type="match status" value="1"/>
</dbReference>
<evidence type="ECO:0008006" key="12">
    <source>
        <dbReference type="Google" id="ProtNLM"/>
    </source>
</evidence>
<evidence type="ECO:0000259" key="7">
    <source>
        <dbReference type="SMART" id="SM01030"/>
    </source>
</evidence>
<sequence>MAKARASTARKAGAPRGREVSTRATRQRGATKDGIPSVYAEMLSGESSSPEQTTRPVKRRKVDGPAQDGVSAAAVSQANEHVSGPEFESQPKLQTIIDDSESDNSDDMDWEEVDLGTSADYLLKAPDQQEQSETLQINAGDGASAQQTPTRARRKALTTAEKQSRLHLHKLHLLCLLFNSHIRNAWCNDEKVQTSLKRFLNAKLESFFTPDPSQSQFKAATAFTDGLGLAVEMWKKFKLTSVGMRRAKWARDAKDLEFNKIFENLDSLADVSDLRKAAVAFEGSSDTGAILFCALLRAAGVKTRLVCSLQTLPFSAAGQPPPPASDDQKNTVNAEELVAPASPRPAAPKRLFGRRGFGGQVPARSSTPVASSKKSAALSKPSYPVYWVEAFNAAQQKWIPVDPIATGTVGKPSRLEPPISDPQVSMSYVLAFEENGVAKDVTRRYAKAYNAKTIKTRVESTSGGSRWYRKALKLFRRADVLDRDQIEDAELAKREAAEEMPKSIQDFKNHPHYVLERHLRHNEVIHPKREIGQVNLGSAARTNLAPIYRRRDVHSLKSADKWFRLGRIIKAGEQPLKHGKPRKGVFAAERHEEVDGDDEAAGVALYAAFQTEQYVAPPVSPSGRVPRNAFGNLDVYVPSMVPDGGAHVRHPRARQAAKLLGVDYADAVTGFKFSGRHGTAVVEGAVVAAWHREAVEAVIQGLAEMEAQQERSKRSKEALRLWRKFYRGLVIVRRVQEEYGTAEEKEAWRREMQDAEEQEMFETEAAGGFLPAASADEPVAEPTAARFFAREDDAVDDGGGGFLPEAEEPSSSLFDSRILDHAPLRPRASLGLDGTRDDAITEGGGGFITEHEGGGFMPDTPLSKEQQDPSTEERENASLFGEGGGFFPDDDDAGGFVRETDDPPPPPPPTDSSILNGKGKGIAVEPVHQETGMNPAEVTSQQHAPSATSPAAPAASNGASAELDHLDPAKGSTTQQSGEAINNPATAEPDGGQDEHAQAIIVSHDETTGSQSPQEPPAKGEMVDGGMVDSESERDSLPSHDPEDEDAEPEWLLSD</sequence>
<accession>A0ABR1MHT3</accession>
<dbReference type="Pfam" id="PF10404">
    <property type="entry name" value="BHD_2"/>
    <property type="match status" value="1"/>
</dbReference>
<dbReference type="SMART" id="SM01031">
    <property type="entry name" value="BHD_2"/>
    <property type="match status" value="1"/>
</dbReference>
<feature type="domain" description="Rad4 beta-hairpin" evidence="9">
    <location>
        <begin position="625"/>
        <end position="699"/>
    </location>
</feature>
<proteinExistence type="inferred from homology"/>
<dbReference type="InterPro" id="IPR004583">
    <property type="entry name" value="DNA_repair_Rad4"/>
</dbReference>
<organism evidence="10 11">
    <name type="scientific">Phyllosticta citricarpa</name>
    <dbReference type="NCBI Taxonomy" id="55181"/>
    <lineage>
        <taxon>Eukaryota</taxon>
        <taxon>Fungi</taxon>
        <taxon>Dikarya</taxon>
        <taxon>Ascomycota</taxon>
        <taxon>Pezizomycotina</taxon>
        <taxon>Dothideomycetes</taxon>
        <taxon>Dothideomycetes incertae sedis</taxon>
        <taxon>Botryosphaeriales</taxon>
        <taxon>Phyllostictaceae</taxon>
        <taxon>Phyllosticta</taxon>
    </lineage>
</organism>
<feature type="compositionally biased region" description="Basic and acidic residues" evidence="6">
    <location>
        <begin position="1031"/>
        <end position="1041"/>
    </location>
</feature>